<evidence type="ECO:0000313" key="2">
    <source>
        <dbReference type="EMBL" id="TFW11380.1"/>
    </source>
</evidence>
<proteinExistence type="predicted"/>
<dbReference type="Proteomes" id="UP000298438">
    <property type="component" value="Unassembled WGS sequence"/>
</dbReference>
<reference evidence="2 3" key="1">
    <citation type="submission" date="2019-03" db="EMBL/GenBank/DDBJ databases">
        <title>Draft Genome Sequence of Massilia arenosa sp. nov., a Novel Massilia Species Isolated from a Sandy-loam Maize Soil.</title>
        <authorList>
            <person name="Raths R."/>
            <person name="Peta V."/>
            <person name="Bucking H."/>
        </authorList>
    </citation>
    <scope>NUCLEOTIDE SEQUENCE [LARGE SCALE GENOMIC DNA]</scope>
    <source>
        <strain evidence="2 3">MC02</strain>
    </source>
</reference>
<keyword evidence="1" id="KW-0472">Membrane</keyword>
<comment type="caution">
    <text evidence="2">The sequence shown here is derived from an EMBL/GenBank/DDBJ whole genome shotgun (WGS) entry which is preliminary data.</text>
</comment>
<evidence type="ECO:0008006" key="4">
    <source>
        <dbReference type="Google" id="ProtNLM"/>
    </source>
</evidence>
<keyword evidence="1" id="KW-0812">Transmembrane</keyword>
<organism evidence="2 3">
    <name type="scientific">Zemynaea arenosa</name>
    <dbReference type="NCBI Taxonomy" id="2561931"/>
    <lineage>
        <taxon>Bacteria</taxon>
        <taxon>Pseudomonadati</taxon>
        <taxon>Pseudomonadota</taxon>
        <taxon>Betaproteobacteria</taxon>
        <taxon>Burkholderiales</taxon>
        <taxon>Oxalobacteraceae</taxon>
        <taxon>Telluria group</taxon>
        <taxon>Zemynaea</taxon>
    </lineage>
</organism>
<dbReference type="EMBL" id="SPVF01000264">
    <property type="protein sequence ID" value="TFW11380.1"/>
    <property type="molecule type" value="Genomic_DNA"/>
</dbReference>
<name>A0A4Y9RQK5_9BURK</name>
<evidence type="ECO:0000313" key="3">
    <source>
        <dbReference type="Proteomes" id="UP000298438"/>
    </source>
</evidence>
<dbReference type="AlphaFoldDB" id="A0A4Y9RQK5"/>
<keyword evidence="3" id="KW-1185">Reference proteome</keyword>
<dbReference type="RefSeq" id="WP_135209312.1">
    <property type="nucleotide sequence ID" value="NZ_SPVF01000264.1"/>
</dbReference>
<evidence type="ECO:0000256" key="1">
    <source>
        <dbReference type="SAM" id="Phobius"/>
    </source>
</evidence>
<sequence>MFVYVWLLLAPGSMEHNRFGPPPAPNPRGAVAGLWTLFVVVTFAMTTAVIVPAVQTYQARAAAAEGRF</sequence>
<protein>
    <recommendedName>
        <fullName evidence="4">DUF805 domain-containing protein</fullName>
    </recommendedName>
</protein>
<gene>
    <name evidence="2" type="ORF">E4L96_21710</name>
</gene>
<accession>A0A4Y9RQK5</accession>
<keyword evidence="1" id="KW-1133">Transmembrane helix</keyword>
<feature type="transmembrane region" description="Helical" evidence="1">
    <location>
        <begin position="30"/>
        <end position="51"/>
    </location>
</feature>